<reference evidence="2" key="1">
    <citation type="submission" date="2020-04" db="EMBL/GenBank/DDBJ databases">
        <authorList>
            <person name="Zhang T."/>
        </authorList>
    </citation>
    <scope>NUCLEOTIDE SEQUENCE</scope>
    <source>
        <strain evidence="2">HKST-UBA15</strain>
    </source>
</reference>
<keyword evidence="1" id="KW-1133">Transmembrane helix</keyword>
<evidence type="ECO:0000313" key="3">
    <source>
        <dbReference type="Proteomes" id="UP000745577"/>
    </source>
</evidence>
<evidence type="ECO:0000256" key="1">
    <source>
        <dbReference type="SAM" id="Phobius"/>
    </source>
</evidence>
<accession>A0A955I9A5</accession>
<feature type="transmembrane region" description="Helical" evidence="1">
    <location>
        <begin position="16"/>
        <end position="39"/>
    </location>
</feature>
<organism evidence="2 3">
    <name type="scientific">Candidatus Dojkabacteria bacterium</name>
    <dbReference type="NCBI Taxonomy" id="2099670"/>
    <lineage>
        <taxon>Bacteria</taxon>
        <taxon>Candidatus Dojkabacteria</taxon>
    </lineage>
</organism>
<gene>
    <name evidence="2" type="ORF">KC675_04515</name>
</gene>
<dbReference type="Proteomes" id="UP000745577">
    <property type="component" value="Unassembled WGS sequence"/>
</dbReference>
<sequence length="317" mass="36074">MRRRSQLSELNERQPLIGIIIVVTIIISALILIVSKIYLDGNDQPTTPSPSMTFQSDNFPTIQLGHYAIWGRKDDNSMVFIKRFNSIDNQLKNLDGSDLTELYMEGLDEIQNIFVTIESEGDRDETPNNFVLMDSEIVQNRAELIFGLDVPENESYFILATPTDGNSTINEISGIWFKDEIDELPGLKLPNSPQKFKYEARIINPVVDKTLYLGRFDNVKEEDNSKIYSLSSEGFKFPGEDLLRNLPEPLEAPLNLANGNYQIIVSLEPDSDGFDITGEDVFLRLLSLEIPQNSEELQNIPMNKDYKPIQLTIELYD</sequence>
<comment type="caution">
    <text evidence="2">The sequence shown here is derived from an EMBL/GenBank/DDBJ whole genome shotgun (WGS) entry which is preliminary data.</text>
</comment>
<keyword evidence="1" id="KW-0472">Membrane</keyword>
<proteinExistence type="predicted"/>
<reference evidence="2" key="2">
    <citation type="journal article" date="2021" name="Microbiome">
        <title>Successional dynamics and alternative stable states in a saline activated sludge microbial community over 9 years.</title>
        <authorList>
            <person name="Wang Y."/>
            <person name="Ye J."/>
            <person name="Ju F."/>
            <person name="Liu L."/>
            <person name="Boyd J.A."/>
            <person name="Deng Y."/>
            <person name="Parks D.H."/>
            <person name="Jiang X."/>
            <person name="Yin X."/>
            <person name="Woodcroft B.J."/>
            <person name="Tyson G.W."/>
            <person name="Hugenholtz P."/>
            <person name="Polz M.F."/>
            <person name="Zhang T."/>
        </authorList>
    </citation>
    <scope>NUCLEOTIDE SEQUENCE</scope>
    <source>
        <strain evidence="2">HKST-UBA15</strain>
    </source>
</reference>
<dbReference type="EMBL" id="JAGQLL010000058">
    <property type="protein sequence ID" value="MCA9380414.1"/>
    <property type="molecule type" value="Genomic_DNA"/>
</dbReference>
<dbReference type="AlphaFoldDB" id="A0A955I9A5"/>
<protein>
    <submittedName>
        <fullName evidence="2">Uncharacterized protein</fullName>
    </submittedName>
</protein>
<keyword evidence="1" id="KW-0812">Transmembrane</keyword>
<evidence type="ECO:0000313" key="2">
    <source>
        <dbReference type="EMBL" id="MCA9380414.1"/>
    </source>
</evidence>
<name>A0A955I9A5_9BACT</name>